<keyword evidence="4 5" id="KW-0472">Membrane</keyword>
<proteinExistence type="predicted"/>
<keyword evidence="8" id="KW-1185">Reference proteome</keyword>
<reference evidence="7 8" key="1">
    <citation type="journal article" date="2015" name="Genome Biol. Evol.">
        <title>Comparative Genomics of Listeria Sensu Lato: Genus-Wide Differences in Evolutionary Dynamics and the Progressive Gain of Complex, Potentially Pathogenicity-Related Traits through Lateral Gene Transfer.</title>
        <authorList>
            <person name="Chiara M."/>
            <person name="Caruso M."/>
            <person name="D'Erchia A.M."/>
            <person name="Manzari C."/>
            <person name="Fraccalvieri R."/>
            <person name="Goffredo E."/>
            <person name="Latorre L."/>
            <person name="Miccolupo A."/>
            <person name="Padalino I."/>
            <person name="Santagada G."/>
            <person name="Chiocco D."/>
            <person name="Pesole G."/>
            <person name="Horner D.S."/>
            <person name="Parisi A."/>
        </authorList>
    </citation>
    <scope>NUCLEOTIDE SEQUENCE [LARGE SCALE GENOMIC DNA]</scope>
    <source>
        <strain evidence="7 8">1991</strain>
    </source>
</reference>
<dbReference type="InterPro" id="IPR010445">
    <property type="entry name" value="LapA_dom"/>
</dbReference>
<organism evidence="7 8">
    <name type="scientific">Listeria fleischmannii 1991</name>
    <dbReference type="NCBI Taxonomy" id="1430899"/>
    <lineage>
        <taxon>Bacteria</taxon>
        <taxon>Bacillati</taxon>
        <taxon>Bacillota</taxon>
        <taxon>Bacilli</taxon>
        <taxon>Bacillales</taxon>
        <taxon>Listeriaceae</taxon>
        <taxon>Listeria</taxon>
    </lineage>
</organism>
<dbReference type="Pfam" id="PF06305">
    <property type="entry name" value="LapA_dom"/>
    <property type="match status" value="1"/>
</dbReference>
<evidence type="ECO:0000256" key="3">
    <source>
        <dbReference type="ARBA" id="ARBA00022989"/>
    </source>
</evidence>
<evidence type="ECO:0000313" key="8">
    <source>
        <dbReference type="Proteomes" id="UP000052258"/>
    </source>
</evidence>
<dbReference type="RefSeq" id="WP_077907992.1">
    <property type="nucleotide sequence ID" value="NZ_KQ130608.1"/>
</dbReference>
<dbReference type="AlphaFoldDB" id="A0A0J8GFK0"/>
<keyword evidence="2 5" id="KW-0812">Transmembrane</keyword>
<sequence>MMNKEKSGVSVKLIINIIIAVLLIAFMIANRQMVDINLFVGTISTPIFMVILVSVILGWIMKWLVPKFKK</sequence>
<name>A0A0J8GFK0_9LIST</name>
<evidence type="ECO:0000313" key="7">
    <source>
        <dbReference type="EMBL" id="KMT61425.1"/>
    </source>
</evidence>
<feature type="transmembrane region" description="Helical" evidence="5">
    <location>
        <begin position="12"/>
        <end position="30"/>
    </location>
</feature>
<dbReference type="PATRIC" id="fig|1430899.3.peg.6"/>
<evidence type="ECO:0000256" key="2">
    <source>
        <dbReference type="ARBA" id="ARBA00022692"/>
    </source>
</evidence>
<comment type="caution">
    <text evidence="7">The sequence shown here is derived from an EMBL/GenBank/DDBJ whole genome shotgun (WGS) entry which is preliminary data.</text>
</comment>
<feature type="transmembrane region" description="Helical" evidence="5">
    <location>
        <begin position="36"/>
        <end position="60"/>
    </location>
</feature>
<feature type="domain" description="Lipopolysaccharide assembly protein A" evidence="6">
    <location>
        <begin position="30"/>
        <end position="65"/>
    </location>
</feature>
<accession>A0A0J8GFK0</accession>
<keyword evidence="3 5" id="KW-1133">Transmembrane helix</keyword>
<dbReference type="Proteomes" id="UP000052258">
    <property type="component" value="Unassembled WGS sequence"/>
</dbReference>
<gene>
    <name evidence="7" type="ORF">X560_0005</name>
</gene>
<keyword evidence="1" id="KW-1003">Cell membrane</keyword>
<dbReference type="EMBL" id="AZHO01000001">
    <property type="protein sequence ID" value="KMT61425.1"/>
    <property type="molecule type" value="Genomic_DNA"/>
</dbReference>
<evidence type="ECO:0000256" key="1">
    <source>
        <dbReference type="ARBA" id="ARBA00022475"/>
    </source>
</evidence>
<evidence type="ECO:0000256" key="5">
    <source>
        <dbReference type="SAM" id="Phobius"/>
    </source>
</evidence>
<dbReference type="GO" id="GO:0005886">
    <property type="term" value="C:plasma membrane"/>
    <property type="evidence" value="ECO:0007669"/>
    <property type="project" value="InterPro"/>
</dbReference>
<evidence type="ECO:0000256" key="4">
    <source>
        <dbReference type="ARBA" id="ARBA00023136"/>
    </source>
</evidence>
<protein>
    <recommendedName>
        <fullName evidence="6">Lipopolysaccharide assembly protein A domain-containing protein</fullName>
    </recommendedName>
</protein>
<evidence type="ECO:0000259" key="6">
    <source>
        <dbReference type="Pfam" id="PF06305"/>
    </source>
</evidence>